<dbReference type="Proteomes" id="UP000011543">
    <property type="component" value="Unassembled WGS sequence"/>
</dbReference>
<feature type="transmembrane region" description="Helical" evidence="1">
    <location>
        <begin position="143"/>
        <end position="167"/>
    </location>
</feature>
<evidence type="ECO:0000313" key="3">
    <source>
        <dbReference type="EMBL" id="ELY29157.1"/>
    </source>
</evidence>
<dbReference type="PANTHER" id="PTHR43471">
    <property type="entry name" value="ABC TRANSPORTER PERMEASE"/>
    <property type="match status" value="1"/>
</dbReference>
<keyword evidence="1" id="KW-0812">Transmembrane</keyword>
<dbReference type="EMBL" id="AOHS01000038">
    <property type="protein sequence ID" value="ELY29157.1"/>
    <property type="molecule type" value="Genomic_DNA"/>
</dbReference>
<dbReference type="OrthoDB" id="86287at2157"/>
<dbReference type="RefSeq" id="WP_004215661.1">
    <property type="nucleotide sequence ID" value="NC_013922.1"/>
</dbReference>
<feature type="transmembrane region" description="Helical" evidence="1">
    <location>
        <begin position="104"/>
        <end position="131"/>
    </location>
</feature>
<dbReference type="EMBL" id="CP001932">
    <property type="protein sequence ID" value="ADD05294.1"/>
    <property type="molecule type" value="Genomic_DNA"/>
</dbReference>
<name>D3SUN6_NATMM</name>
<sequence length="295" mass="31550">MGLIHYCRQKCPAVPLVRADLTDLVRSNLLWILTGLLVVLVLANWAADPTMIDASSQSFLLVLLQFTHWLPLFAIVIGYDAVVRLRESGRVRLLLGQPTTRRSLVIQAFLARVIAFLAVLSAAILVVLVLVVTQTGSVGVLEFVAGVGSVALYGLAWLGATVGVSAMAASGRQVIGVMLIAYTLLLALWEPFVARVLALAVTGSGELGGLIEFADPAVVTYAEGATWFLYAFRLGPAEAFTGTVFYSYEVLQAVVSGSSVAVPHGPNLFGVGVLLAWLALPLLVGSWWFQRVDLE</sequence>
<dbReference type="PATRIC" id="fig|547559.17.peg.2324"/>
<dbReference type="PANTHER" id="PTHR43471:SF1">
    <property type="entry name" value="ABC TRANSPORTER PERMEASE PROTEIN NOSY-RELATED"/>
    <property type="match status" value="1"/>
</dbReference>
<feature type="transmembrane region" description="Helical" evidence="1">
    <location>
        <begin position="59"/>
        <end position="83"/>
    </location>
</feature>
<keyword evidence="1" id="KW-1133">Transmembrane helix</keyword>
<dbReference type="HOGENOM" id="CLU_071765_0_1_2"/>
<evidence type="ECO:0000313" key="2">
    <source>
        <dbReference type="EMBL" id="ADD05294.1"/>
    </source>
</evidence>
<dbReference type="PaxDb" id="547559-Nmag_1718"/>
<evidence type="ECO:0000313" key="5">
    <source>
        <dbReference type="Proteomes" id="UP000011543"/>
    </source>
</evidence>
<feature type="transmembrane region" description="Helical" evidence="1">
    <location>
        <begin position="174"/>
        <end position="194"/>
    </location>
</feature>
<feature type="transmembrane region" description="Helical" evidence="1">
    <location>
        <begin position="28"/>
        <end position="47"/>
    </location>
</feature>
<dbReference type="STRING" id="547559.Nmag_1718"/>
<evidence type="ECO:0000313" key="4">
    <source>
        <dbReference type="Proteomes" id="UP000001879"/>
    </source>
</evidence>
<keyword evidence="1" id="KW-0472">Membrane</keyword>
<evidence type="ECO:0000256" key="1">
    <source>
        <dbReference type="SAM" id="Phobius"/>
    </source>
</evidence>
<protein>
    <submittedName>
        <fullName evidence="2">ABC-type transport system permease protein</fullName>
    </submittedName>
</protein>
<accession>D3SUN6</accession>
<dbReference type="Proteomes" id="UP000001879">
    <property type="component" value="Chromosome"/>
</dbReference>
<gene>
    <name evidence="2" type="ordered locus">Nmag_1718</name>
    <name evidence="3" type="ORF">C500_11755</name>
</gene>
<reference evidence="3 5" key="3">
    <citation type="journal article" date="2014" name="PLoS Genet.">
        <title>Phylogenetically driven sequencing of extremely halophilic archaea reveals strategies for static and dynamic osmo-response.</title>
        <authorList>
            <person name="Becker E.A."/>
            <person name="Seitzer P.M."/>
            <person name="Tritt A."/>
            <person name="Larsen D."/>
            <person name="Krusor M."/>
            <person name="Yao A.I."/>
            <person name="Wu D."/>
            <person name="Madern D."/>
            <person name="Eisen J.A."/>
            <person name="Darling A.E."/>
            <person name="Facciotti M.T."/>
        </authorList>
    </citation>
    <scope>NUCLEOTIDE SEQUENCE [LARGE SCALE GENOMIC DNA]</scope>
    <source>
        <strain evidence="5">ATCC 43099 / DSM 3394 / CCM 3739 / CIP 104546 / IAM 13178 / JCM 8861 / NBRC 102185 / NCIMB 2190 / MS3</strain>
        <strain evidence="3">MS-3</strain>
    </source>
</reference>
<feature type="transmembrane region" description="Helical" evidence="1">
    <location>
        <begin position="268"/>
        <end position="289"/>
    </location>
</feature>
<organism evidence="2 4">
    <name type="scientific">Natrialba magadii (strain ATCC 43099 / DSM 3394 / CCM 3739 / CIP 104546 / IAM 13178 / JCM 8861 / NBRC 102185 / NCIMB 2190 / MS3)</name>
    <name type="common">Natronobacterium magadii</name>
    <dbReference type="NCBI Taxonomy" id="547559"/>
    <lineage>
        <taxon>Archaea</taxon>
        <taxon>Methanobacteriati</taxon>
        <taxon>Methanobacteriota</taxon>
        <taxon>Stenosarchaea group</taxon>
        <taxon>Halobacteria</taxon>
        <taxon>Halobacteriales</taxon>
        <taxon>Natrialbaceae</taxon>
        <taxon>Natrialba</taxon>
    </lineage>
</organism>
<dbReference type="eggNOG" id="arCOG02438">
    <property type="taxonomic scope" value="Archaea"/>
</dbReference>
<dbReference type="Pfam" id="PF12679">
    <property type="entry name" value="ABC2_membrane_2"/>
    <property type="match status" value="1"/>
</dbReference>
<reference evidence="2 4" key="2">
    <citation type="journal article" date="2012" name="BMC Genomics">
        <title>A comparative genomics perspective on the genetic content of the alkaliphilic haloarchaeon Natrialba magadii ATCC 43099T.</title>
        <authorList>
            <person name="Siddaramappa S."/>
            <person name="Challacombe J.F."/>
            <person name="Decastro R.E."/>
            <person name="Pfeiffer F."/>
            <person name="Sastre D.E."/>
            <person name="Gimenez M.I."/>
            <person name="Paggi R.A."/>
            <person name="Detter J.C."/>
            <person name="Davenport K.W."/>
            <person name="Goodwin L.A."/>
            <person name="Kyrpides N."/>
            <person name="Tapia R."/>
            <person name="Pitluck S."/>
            <person name="Lucas S."/>
            <person name="Woyke T."/>
            <person name="Maupin-Furlow J.A."/>
        </authorList>
    </citation>
    <scope>NUCLEOTIDE SEQUENCE [LARGE SCALE GENOMIC DNA]</scope>
    <source>
        <strain evidence="2">ATCC 43099</strain>
        <strain evidence="4">ATCC 43099 / DSM 3394 / CCM 3739 / CIP 104546 / IAM 13178 / JCM 8861 / NBRC 102185 / NCIMB 2190 / MS3</strain>
    </source>
</reference>
<dbReference type="GeneID" id="8824558"/>
<reference evidence="4" key="1">
    <citation type="submission" date="2010-02" db="EMBL/GenBank/DDBJ databases">
        <title>Complete sequence of chromosome of Natrialba magadii ATCC 43099.</title>
        <authorList>
            <consortium name="US DOE Joint Genome Institute"/>
            <person name="Lucas S."/>
            <person name="Copeland A."/>
            <person name="Lapidus A."/>
            <person name="Cheng J.-F."/>
            <person name="Bruce D."/>
            <person name="Goodwin L."/>
            <person name="Pitluck S."/>
            <person name="Davenport K."/>
            <person name="Saunders E."/>
            <person name="Detter J.C."/>
            <person name="Han C."/>
            <person name="Tapia R."/>
            <person name="Land M."/>
            <person name="Hauser L."/>
            <person name="Kyrpides N."/>
            <person name="Mikhailova N."/>
            <person name="De Castro R.E."/>
            <person name="Maupin-Furlow J.A."/>
            <person name="Woyke T."/>
        </authorList>
    </citation>
    <scope>NUCLEOTIDE SEQUENCE [LARGE SCALE GENOMIC DNA]</scope>
    <source>
        <strain evidence="4">ATCC 43099 / DSM 3394 / CCM 3739 / CIP 104546 / IAM 13178 / JCM 8861 / NBRC 102185 / NCIMB 2190 / MS3</strain>
    </source>
</reference>
<dbReference type="KEGG" id="nmg:Nmag_1718"/>
<proteinExistence type="predicted"/>
<reference evidence="2" key="4">
    <citation type="submission" date="2016-09" db="EMBL/GenBank/DDBJ databases">
        <authorList>
            <person name="Pfeiffer F."/>
        </authorList>
    </citation>
    <scope>NUCLEOTIDE SEQUENCE</scope>
    <source>
        <strain evidence="2">ATCC 43099</strain>
    </source>
</reference>
<dbReference type="AlphaFoldDB" id="D3SUN6"/>
<dbReference type="GO" id="GO:0005886">
    <property type="term" value="C:plasma membrane"/>
    <property type="evidence" value="ECO:0007669"/>
    <property type="project" value="UniProtKB-SubCell"/>
</dbReference>
<keyword evidence="4" id="KW-1185">Reference proteome</keyword>
<dbReference type="GO" id="GO:0140359">
    <property type="term" value="F:ABC-type transporter activity"/>
    <property type="evidence" value="ECO:0007669"/>
    <property type="project" value="InterPro"/>
</dbReference>